<dbReference type="AlphaFoldDB" id="A0A974PY92"/>
<dbReference type="GO" id="GO:0004540">
    <property type="term" value="F:RNA nuclease activity"/>
    <property type="evidence" value="ECO:0007669"/>
    <property type="project" value="InterPro"/>
</dbReference>
<dbReference type="PANTHER" id="PTHR34139">
    <property type="entry name" value="UPF0331 PROTEIN MJ0127"/>
    <property type="match status" value="1"/>
</dbReference>
<accession>A0A974PY92</accession>
<dbReference type="InterPro" id="IPR051813">
    <property type="entry name" value="HepT_RNase_toxin"/>
</dbReference>
<keyword evidence="4" id="KW-0547">Nucleotide-binding</keyword>
<dbReference type="KEGG" id="ares:IWH25_16540"/>
<dbReference type="GO" id="GO:0016787">
    <property type="term" value="F:hydrolase activity"/>
    <property type="evidence" value="ECO:0007669"/>
    <property type="project" value="UniProtKB-KW"/>
</dbReference>
<keyword evidence="2" id="KW-1277">Toxin-antitoxin system</keyword>
<keyword evidence="3" id="KW-0540">Nuclease</keyword>
<gene>
    <name evidence="7" type="ORF">IWH25_16540</name>
</gene>
<evidence type="ECO:0000313" key="7">
    <source>
        <dbReference type="EMBL" id="QRJ63333.1"/>
    </source>
</evidence>
<dbReference type="RefSeq" id="WP_203386860.1">
    <property type="nucleotide sequence ID" value="NZ_CP064781.1"/>
</dbReference>
<keyword evidence="8" id="KW-1185">Reference proteome</keyword>
<dbReference type="GO" id="GO:0000166">
    <property type="term" value="F:nucleotide binding"/>
    <property type="evidence" value="ECO:0007669"/>
    <property type="project" value="UniProtKB-KW"/>
</dbReference>
<evidence type="ECO:0000256" key="6">
    <source>
        <dbReference type="ARBA" id="ARBA00024207"/>
    </source>
</evidence>
<evidence type="ECO:0000256" key="2">
    <source>
        <dbReference type="ARBA" id="ARBA00022649"/>
    </source>
</evidence>
<evidence type="ECO:0000256" key="3">
    <source>
        <dbReference type="ARBA" id="ARBA00022722"/>
    </source>
</evidence>
<keyword evidence="5" id="KW-0378">Hydrolase</keyword>
<organism evidence="7 8">
    <name type="scientific">Azospira restricta</name>
    <dbReference type="NCBI Taxonomy" id="404405"/>
    <lineage>
        <taxon>Bacteria</taxon>
        <taxon>Pseudomonadati</taxon>
        <taxon>Pseudomonadota</taxon>
        <taxon>Betaproteobacteria</taxon>
        <taxon>Rhodocyclales</taxon>
        <taxon>Rhodocyclaceae</taxon>
        <taxon>Azospira</taxon>
    </lineage>
</organism>
<evidence type="ECO:0000256" key="1">
    <source>
        <dbReference type="ARBA" id="ARBA00022553"/>
    </source>
</evidence>
<dbReference type="Gene3D" id="1.20.120.580">
    <property type="entry name" value="bsu32300-like"/>
    <property type="match status" value="1"/>
</dbReference>
<comment type="similarity">
    <text evidence="6">Belongs to the HepT RNase toxin family.</text>
</comment>
<keyword evidence="1" id="KW-0597">Phosphoprotein</keyword>
<reference evidence="7" key="1">
    <citation type="submission" date="2020-11" db="EMBL/GenBank/DDBJ databases">
        <title>Azospira restricta DSM 18626 genome sequence.</title>
        <authorList>
            <person name="Moe W.M."/>
        </authorList>
    </citation>
    <scope>NUCLEOTIDE SEQUENCE</scope>
    <source>
        <strain evidence="7">DSM 18626</strain>
    </source>
</reference>
<dbReference type="GO" id="GO:0110001">
    <property type="term" value="C:toxin-antitoxin complex"/>
    <property type="evidence" value="ECO:0007669"/>
    <property type="project" value="InterPro"/>
</dbReference>
<proteinExistence type="inferred from homology"/>
<dbReference type="Proteomes" id="UP000663444">
    <property type="component" value="Chromosome"/>
</dbReference>
<dbReference type="EMBL" id="CP064781">
    <property type="protein sequence ID" value="QRJ63333.1"/>
    <property type="molecule type" value="Genomic_DNA"/>
</dbReference>
<evidence type="ECO:0000313" key="8">
    <source>
        <dbReference type="Proteomes" id="UP000663444"/>
    </source>
</evidence>
<dbReference type="Pfam" id="PF01934">
    <property type="entry name" value="HepT-like"/>
    <property type="match status" value="1"/>
</dbReference>
<sequence>MTPPDRQADYVRLMQNAAIQIIDYTAGMDREGFLADAKTQDAVIMKLLVIGELAAKLIDGHSALIAAHPEIPWHQMKGMRNRMAHGYFELDLDVVWETVRQAIPDLAKHLRALAH</sequence>
<evidence type="ECO:0000256" key="5">
    <source>
        <dbReference type="ARBA" id="ARBA00022801"/>
    </source>
</evidence>
<evidence type="ECO:0000256" key="4">
    <source>
        <dbReference type="ARBA" id="ARBA00022741"/>
    </source>
</evidence>
<dbReference type="PANTHER" id="PTHR34139:SF1">
    <property type="entry name" value="RNASE MJ1380-RELATED"/>
    <property type="match status" value="1"/>
</dbReference>
<name>A0A974PY92_9RHOO</name>
<dbReference type="InterPro" id="IPR008201">
    <property type="entry name" value="HepT-like"/>
</dbReference>
<protein>
    <submittedName>
        <fullName evidence="7">DUF86 domain-containing protein</fullName>
    </submittedName>
</protein>
<dbReference type="InterPro" id="IPR037038">
    <property type="entry name" value="HepT-like_sf"/>
</dbReference>